<dbReference type="EMBL" id="LR797503">
    <property type="protein sequence ID" value="CAB4221024.1"/>
    <property type="molecule type" value="Genomic_DNA"/>
</dbReference>
<sequence length="185" mass="21854">MLKESLEQFTAPVYGKTKRTPETYKTVATRCKNQLVEFINEYQSVKNDQQLLREIRNDIDEKIRRYHEYCIKQRDNMAAHYYEQGADEDTDFEHLIPLGRIRDLLLDGSITIEQALNAPTVTLSRAKHAMLKDTGWSSKTPNMWLPFERYTNVFDAKYQTHDGTTVDPATWTLEKHYEYFKHLNI</sequence>
<gene>
    <name evidence="1" type="ORF">UFOVP1636_108</name>
</gene>
<evidence type="ECO:0000313" key="1">
    <source>
        <dbReference type="EMBL" id="CAB4221024.1"/>
    </source>
</evidence>
<accession>A0A6J5T2K7</accession>
<proteinExistence type="predicted"/>
<name>A0A6J5T2K7_9CAUD</name>
<organism evidence="1">
    <name type="scientific">uncultured Caudovirales phage</name>
    <dbReference type="NCBI Taxonomy" id="2100421"/>
    <lineage>
        <taxon>Viruses</taxon>
        <taxon>Duplodnaviria</taxon>
        <taxon>Heunggongvirae</taxon>
        <taxon>Uroviricota</taxon>
        <taxon>Caudoviricetes</taxon>
        <taxon>Peduoviridae</taxon>
        <taxon>Maltschvirus</taxon>
        <taxon>Maltschvirus maltsch</taxon>
    </lineage>
</organism>
<reference evidence="1" key="1">
    <citation type="submission" date="2020-05" db="EMBL/GenBank/DDBJ databases">
        <authorList>
            <person name="Chiriac C."/>
            <person name="Salcher M."/>
            <person name="Ghai R."/>
            <person name="Kavagutti S V."/>
        </authorList>
    </citation>
    <scope>NUCLEOTIDE SEQUENCE</scope>
</reference>
<protein>
    <submittedName>
        <fullName evidence="1">Uncharacterized protein</fullName>
    </submittedName>
</protein>